<protein>
    <submittedName>
        <fullName evidence="2">VOC family protein</fullName>
    </submittedName>
</protein>
<reference evidence="2 3" key="1">
    <citation type="submission" date="2020-08" db="EMBL/GenBank/DDBJ databases">
        <authorList>
            <person name="Xu S."/>
            <person name="Li A."/>
        </authorList>
    </citation>
    <scope>NUCLEOTIDE SEQUENCE [LARGE SCALE GENOMIC DNA]</scope>
    <source>
        <strain evidence="2 3">119BY6-57</strain>
    </source>
</reference>
<keyword evidence="3" id="KW-1185">Reference proteome</keyword>
<feature type="domain" description="VOC" evidence="1">
    <location>
        <begin position="1"/>
        <end position="122"/>
    </location>
</feature>
<dbReference type="InterPro" id="IPR037523">
    <property type="entry name" value="VOC_core"/>
</dbReference>
<comment type="caution">
    <text evidence="2">The sequence shown here is derived from an EMBL/GenBank/DDBJ whole genome shotgun (WGS) entry which is preliminary data.</text>
</comment>
<proteinExistence type="predicted"/>
<dbReference type="Proteomes" id="UP000523196">
    <property type="component" value="Unassembled WGS sequence"/>
</dbReference>
<organism evidence="2 3">
    <name type="scientific">Marilutibacter spongiae</name>
    <dbReference type="NCBI Taxonomy" id="2025720"/>
    <lineage>
        <taxon>Bacteria</taxon>
        <taxon>Pseudomonadati</taxon>
        <taxon>Pseudomonadota</taxon>
        <taxon>Gammaproteobacteria</taxon>
        <taxon>Lysobacterales</taxon>
        <taxon>Lysobacteraceae</taxon>
        <taxon>Marilutibacter</taxon>
    </lineage>
</organism>
<dbReference type="InterPro" id="IPR029068">
    <property type="entry name" value="Glyas_Bleomycin-R_OHBP_Dase"/>
</dbReference>
<dbReference type="PROSITE" id="PS51819">
    <property type="entry name" value="VOC"/>
    <property type="match status" value="1"/>
</dbReference>
<accession>A0A7W3TNY7</accession>
<dbReference type="Gene3D" id="3.10.180.10">
    <property type="entry name" value="2,3-Dihydroxybiphenyl 1,2-Dioxygenase, domain 1"/>
    <property type="match status" value="1"/>
</dbReference>
<gene>
    <name evidence="2" type="ORF">H4F98_14705</name>
</gene>
<evidence type="ECO:0000259" key="1">
    <source>
        <dbReference type="PROSITE" id="PS51819"/>
    </source>
</evidence>
<dbReference type="SUPFAM" id="SSF54593">
    <property type="entry name" value="Glyoxalase/Bleomycin resistance protein/Dihydroxybiphenyl dioxygenase"/>
    <property type="match status" value="1"/>
</dbReference>
<sequence length="132" mass="14259">MNLLLNIDVPDIATAEAFYAAAFGLHAGRRFGDDGVEMLGAAVPVYLLRKAAGSTGAASRARDYDRHWTPLHVDVVVDALEPALDRALAAGATREGDIREARWGRIATIADPFGHGWCLLQFLGRGYDEILP</sequence>
<dbReference type="AlphaFoldDB" id="A0A7W3TNY7"/>
<dbReference type="InterPro" id="IPR041581">
    <property type="entry name" value="Glyoxalase_6"/>
</dbReference>
<dbReference type="Pfam" id="PF18029">
    <property type="entry name" value="Glyoxalase_6"/>
    <property type="match status" value="1"/>
</dbReference>
<dbReference type="RefSeq" id="WP_182688593.1">
    <property type="nucleotide sequence ID" value="NZ_JACHTF010000019.1"/>
</dbReference>
<evidence type="ECO:0000313" key="3">
    <source>
        <dbReference type="Proteomes" id="UP000523196"/>
    </source>
</evidence>
<dbReference type="EMBL" id="JACHTF010000019">
    <property type="protein sequence ID" value="MBB1061822.1"/>
    <property type="molecule type" value="Genomic_DNA"/>
</dbReference>
<name>A0A7W3TNY7_9GAMM</name>
<evidence type="ECO:0000313" key="2">
    <source>
        <dbReference type="EMBL" id="MBB1061822.1"/>
    </source>
</evidence>